<feature type="compositionally biased region" description="Polar residues" evidence="1">
    <location>
        <begin position="233"/>
        <end position="247"/>
    </location>
</feature>
<keyword evidence="2" id="KW-0812">Transmembrane</keyword>
<evidence type="ECO:0000256" key="2">
    <source>
        <dbReference type="SAM" id="Phobius"/>
    </source>
</evidence>
<feature type="region of interest" description="Disordered" evidence="1">
    <location>
        <begin position="29"/>
        <end position="134"/>
    </location>
</feature>
<keyword evidence="2" id="KW-1133">Transmembrane helix</keyword>
<name>A0A165EGR6_EXIGL</name>
<dbReference type="InParanoid" id="A0A165EGR6"/>
<feature type="region of interest" description="Disordered" evidence="1">
    <location>
        <begin position="192"/>
        <end position="255"/>
    </location>
</feature>
<dbReference type="Proteomes" id="UP000077266">
    <property type="component" value="Unassembled WGS sequence"/>
</dbReference>
<feature type="compositionally biased region" description="Low complexity" evidence="1">
    <location>
        <begin position="75"/>
        <end position="95"/>
    </location>
</feature>
<evidence type="ECO:0000313" key="3">
    <source>
        <dbReference type="EMBL" id="KZV86898.1"/>
    </source>
</evidence>
<feature type="transmembrane region" description="Helical" evidence="2">
    <location>
        <begin position="138"/>
        <end position="161"/>
    </location>
</feature>
<sequence length="265" mass="27066">MTLLGPSAGGGTSDSGQAWLVMQSISYTLASLPPSPPPQPSAPASPSSSSQPAPASPAPTQRRQSSSSPPPSSTPTPSSSSNSESSSRDPSTTPTVTADGEQPSSSPPTQSSTSSPSSAEATDYETTSGQSKPNDKTVVIGAVVGGVLALVLAALCSFWLFTRRQRQRPRSEPLLLAELSVTGPSSLNLATGYNTPSEKVPRRMAAPQSTVEPPSPSTVFGRGRPAGDVGGTLSPNSSGSHYESTPSPRGRTATYVPSLRSCAKW</sequence>
<accession>A0A165EGR6</accession>
<dbReference type="EMBL" id="KV426141">
    <property type="protein sequence ID" value="KZV86898.1"/>
    <property type="molecule type" value="Genomic_DNA"/>
</dbReference>
<organism evidence="3 4">
    <name type="scientific">Exidia glandulosa HHB12029</name>
    <dbReference type="NCBI Taxonomy" id="1314781"/>
    <lineage>
        <taxon>Eukaryota</taxon>
        <taxon>Fungi</taxon>
        <taxon>Dikarya</taxon>
        <taxon>Basidiomycota</taxon>
        <taxon>Agaricomycotina</taxon>
        <taxon>Agaricomycetes</taxon>
        <taxon>Auriculariales</taxon>
        <taxon>Exidiaceae</taxon>
        <taxon>Exidia</taxon>
    </lineage>
</organism>
<feature type="compositionally biased region" description="Low complexity" evidence="1">
    <location>
        <begin position="44"/>
        <end position="67"/>
    </location>
</feature>
<gene>
    <name evidence="3" type="ORF">EXIGLDRAFT_840397</name>
</gene>
<feature type="compositionally biased region" description="Low complexity" evidence="1">
    <location>
        <begin position="102"/>
        <end position="118"/>
    </location>
</feature>
<keyword evidence="4" id="KW-1185">Reference proteome</keyword>
<dbReference type="AlphaFoldDB" id="A0A165EGR6"/>
<feature type="compositionally biased region" description="Pro residues" evidence="1">
    <location>
        <begin position="33"/>
        <end position="43"/>
    </location>
</feature>
<evidence type="ECO:0000256" key="1">
    <source>
        <dbReference type="SAM" id="MobiDB-lite"/>
    </source>
</evidence>
<proteinExistence type="predicted"/>
<evidence type="ECO:0000313" key="4">
    <source>
        <dbReference type="Proteomes" id="UP000077266"/>
    </source>
</evidence>
<protein>
    <recommendedName>
        <fullName evidence="5">Mid2 domain-containing protein</fullName>
    </recommendedName>
</protein>
<keyword evidence="2" id="KW-0472">Membrane</keyword>
<reference evidence="3 4" key="1">
    <citation type="journal article" date="2016" name="Mol. Biol. Evol.">
        <title>Comparative Genomics of Early-Diverging Mushroom-Forming Fungi Provides Insights into the Origins of Lignocellulose Decay Capabilities.</title>
        <authorList>
            <person name="Nagy L.G."/>
            <person name="Riley R."/>
            <person name="Tritt A."/>
            <person name="Adam C."/>
            <person name="Daum C."/>
            <person name="Floudas D."/>
            <person name="Sun H."/>
            <person name="Yadav J.S."/>
            <person name="Pangilinan J."/>
            <person name="Larsson K.H."/>
            <person name="Matsuura K."/>
            <person name="Barry K."/>
            <person name="Labutti K."/>
            <person name="Kuo R."/>
            <person name="Ohm R.A."/>
            <person name="Bhattacharya S.S."/>
            <person name="Shirouzu T."/>
            <person name="Yoshinaga Y."/>
            <person name="Martin F.M."/>
            <person name="Grigoriev I.V."/>
            <person name="Hibbett D.S."/>
        </authorList>
    </citation>
    <scope>NUCLEOTIDE SEQUENCE [LARGE SCALE GENOMIC DNA]</scope>
    <source>
        <strain evidence="3 4">HHB12029</strain>
    </source>
</reference>
<evidence type="ECO:0008006" key="5">
    <source>
        <dbReference type="Google" id="ProtNLM"/>
    </source>
</evidence>